<evidence type="ECO:0000256" key="1">
    <source>
        <dbReference type="ARBA" id="ARBA00022574"/>
    </source>
</evidence>
<dbReference type="Proteomes" id="UP000784294">
    <property type="component" value="Unassembled WGS sequence"/>
</dbReference>
<name>A0A3S5BMQ5_9PLAT</name>
<dbReference type="InterPro" id="IPR001680">
    <property type="entry name" value="WD40_rpt"/>
</dbReference>
<accession>A0A3S5BMQ5</accession>
<keyword evidence="4" id="KW-1185">Reference proteome</keyword>
<dbReference type="OrthoDB" id="972532at2759"/>
<dbReference type="PANTHER" id="PTHR22838:SF0">
    <property type="entry name" value="WD REPEAT-CONTAINING PROTEIN 26"/>
    <property type="match status" value="1"/>
</dbReference>
<reference evidence="3" key="1">
    <citation type="submission" date="2018-11" db="EMBL/GenBank/DDBJ databases">
        <authorList>
            <consortium name="Pathogen Informatics"/>
        </authorList>
    </citation>
    <scope>NUCLEOTIDE SEQUENCE</scope>
</reference>
<dbReference type="InterPro" id="IPR015943">
    <property type="entry name" value="WD40/YVTN_repeat-like_dom_sf"/>
</dbReference>
<dbReference type="InterPro" id="IPR036322">
    <property type="entry name" value="WD40_repeat_dom_sf"/>
</dbReference>
<evidence type="ECO:0000313" key="3">
    <source>
        <dbReference type="EMBL" id="VEL09631.1"/>
    </source>
</evidence>
<comment type="caution">
    <text evidence="3">The sequence shown here is derived from an EMBL/GenBank/DDBJ whole genome shotgun (WGS) entry which is preliminary data.</text>
</comment>
<dbReference type="PANTHER" id="PTHR22838">
    <property type="entry name" value="WD REPEAT PROTEIN 26-RELATED"/>
    <property type="match status" value="1"/>
</dbReference>
<keyword evidence="1" id="KW-0853">WD repeat</keyword>
<evidence type="ECO:0000256" key="2">
    <source>
        <dbReference type="ARBA" id="ARBA00022737"/>
    </source>
</evidence>
<dbReference type="EMBL" id="CAAALY010006825">
    <property type="protein sequence ID" value="VEL09631.1"/>
    <property type="molecule type" value="Genomic_DNA"/>
</dbReference>
<gene>
    <name evidence="3" type="ORF">PXEA_LOCUS3071</name>
</gene>
<dbReference type="Pfam" id="PF00400">
    <property type="entry name" value="WD40"/>
    <property type="match status" value="2"/>
</dbReference>
<dbReference type="GO" id="GO:0043161">
    <property type="term" value="P:proteasome-mediated ubiquitin-dependent protein catabolic process"/>
    <property type="evidence" value="ECO:0007669"/>
    <property type="project" value="TreeGrafter"/>
</dbReference>
<dbReference type="SMART" id="SM00320">
    <property type="entry name" value="WD40"/>
    <property type="match status" value="2"/>
</dbReference>
<evidence type="ECO:0000313" key="4">
    <source>
        <dbReference type="Proteomes" id="UP000784294"/>
    </source>
</evidence>
<dbReference type="Gene3D" id="2.130.10.10">
    <property type="entry name" value="YVTN repeat-like/Quinoprotein amine dehydrogenase"/>
    <property type="match status" value="1"/>
</dbReference>
<sequence length="136" mass="14666">MSIALEAASLAVVVASLAVLAIAAKGLHLWDLNAGAIIQRFMGLKQDTFRLHSTFGGVNDDFVASGSEDGFVHIWRIVSGSHPIRSSESHSGRGPVTCVTWNPCLPTMIASVNDDGELVIWAPHRYVPERMRGQSL</sequence>
<organism evidence="3 4">
    <name type="scientific">Protopolystoma xenopodis</name>
    <dbReference type="NCBI Taxonomy" id="117903"/>
    <lineage>
        <taxon>Eukaryota</taxon>
        <taxon>Metazoa</taxon>
        <taxon>Spiralia</taxon>
        <taxon>Lophotrochozoa</taxon>
        <taxon>Platyhelminthes</taxon>
        <taxon>Monogenea</taxon>
        <taxon>Polyopisthocotylea</taxon>
        <taxon>Polystomatidea</taxon>
        <taxon>Polystomatidae</taxon>
        <taxon>Protopolystoma</taxon>
    </lineage>
</organism>
<keyword evidence="2" id="KW-0677">Repeat</keyword>
<dbReference type="AlphaFoldDB" id="A0A3S5BMQ5"/>
<proteinExistence type="predicted"/>
<protein>
    <submittedName>
        <fullName evidence="3">Uncharacterized protein</fullName>
    </submittedName>
</protein>
<dbReference type="SUPFAM" id="SSF50978">
    <property type="entry name" value="WD40 repeat-like"/>
    <property type="match status" value="1"/>
</dbReference>
<dbReference type="InterPro" id="IPR051350">
    <property type="entry name" value="WD_repeat-ST_regulator"/>
</dbReference>
<dbReference type="GO" id="GO:0034657">
    <property type="term" value="C:GID complex"/>
    <property type="evidence" value="ECO:0007669"/>
    <property type="project" value="TreeGrafter"/>
</dbReference>